<feature type="region of interest" description="Disordered" evidence="1">
    <location>
        <begin position="41"/>
        <end position="68"/>
    </location>
</feature>
<dbReference type="AlphaFoldDB" id="A0A401T0B3"/>
<protein>
    <submittedName>
        <fullName evidence="2">Uncharacterized protein</fullName>
    </submittedName>
</protein>
<dbReference type="Pfam" id="PF15366">
    <property type="entry name" value="DUF4597"/>
    <property type="match status" value="1"/>
</dbReference>
<sequence>MGLRQSCLGGCRLCLQGECDRSRNSVESHLQVPDIIITPPTPTVLSTPGGLKQADRDSLLDDTLPNRC</sequence>
<dbReference type="Proteomes" id="UP000287033">
    <property type="component" value="Unassembled WGS sequence"/>
</dbReference>
<evidence type="ECO:0000256" key="1">
    <source>
        <dbReference type="SAM" id="MobiDB-lite"/>
    </source>
</evidence>
<name>A0A401T0B3_CHIPU</name>
<reference evidence="2 3" key="1">
    <citation type="journal article" date="2018" name="Nat. Ecol. Evol.">
        <title>Shark genomes provide insights into elasmobranch evolution and the origin of vertebrates.</title>
        <authorList>
            <person name="Hara Y"/>
            <person name="Yamaguchi K"/>
            <person name="Onimaru K"/>
            <person name="Kadota M"/>
            <person name="Koyanagi M"/>
            <person name="Keeley SD"/>
            <person name="Tatsumi K"/>
            <person name="Tanaka K"/>
            <person name="Motone F"/>
            <person name="Kageyama Y"/>
            <person name="Nozu R"/>
            <person name="Adachi N"/>
            <person name="Nishimura O"/>
            <person name="Nakagawa R"/>
            <person name="Tanegashima C"/>
            <person name="Kiyatake I"/>
            <person name="Matsumoto R"/>
            <person name="Murakumo K"/>
            <person name="Nishida K"/>
            <person name="Terakita A"/>
            <person name="Kuratani S"/>
            <person name="Sato K"/>
            <person name="Hyodo S Kuraku.S."/>
        </authorList>
    </citation>
    <scope>NUCLEOTIDE SEQUENCE [LARGE SCALE GENOMIC DNA]</scope>
</reference>
<dbReference type="InterPro" id="IPR027864">
    <property type="entry name" value="DUF4597"/>
</dbReference>
<proteinExistence type="predicted"/>
<organism evidence="2 3">
    <name type="scientific">Chiloscyllium punctatum</name>
    <name type="common">Brownbanded bambooshark</name>
    <name type="synonym">Hemiscyllium punctatum</name>
    <dbReference type="NCBI Taxonomy" id="137246"/>
    <lineage>
        <taxon>Eukaryota</taxon>
        <taxon>Metazoa</taxon>
        <taxon>Chordata</taxon>
        <taxon>Craniata</taxon>
        <taxon>Vertebrata</taxon>
        <taxon>Chondrichthyes</taxon>
        <taxon>Elasmobranchii</taxon>
        <taxon>Galeomorphii</taxon>
        <taxon>Galeoidea</taxon>
        <taxon>Orectolobiformes</taxon>
        <taxon>Hemiscylliidae</taxon>
        <taxon>Chiloscyllium</taxon>
    </lineage>
</organism>
<keyword evidence="3" id="KW-1185">Reference proteome</keyword>
<dbReference type="EMBL" id="BEZZ01000782">
    <property type="protein sequence ID" value="GCC36065.1"/>
    <property type="molecule type" value="Genomic_DNA"/>
</dbReference>
<gene>
    <name evidence="2" type="ORF">chiPu_0014556</name>
</gene>
<evidence type="ECO:0000313" key="3">
    <source>
        <dbReference type="Proteomes" id="UP000287033"/>
    </source>
</evidence>
<evidence type="ECO:0000313" key="2">
    <source>
        <dbReference type="EMBL" id="GCC36065.1"/>
    </source>
</evidence>
<accession>A0A401T0B3</accession>
<comment type="caution">
    <text evidence="2">The sequence shown here is derived from an EMBL/GenBank/DDBJ whole genome shotgun (WGS) entry which is preliminary data.</text>
</comment>